<dbReference type="InterPro" id="IPR029063">
    <property type="entry name" value="SAM-dependent_MTases_sf"/>
</dbReference>
<dbReference type="EMBL" id="AOFT01000002">
    <property type="protein sequence ID" value="EMR07368.1"/>
    <property type="molecule type" value="Genomic_DNA"/>
</dbReference>
<dbReference type="Pfam" id="PF02926">
    <property type="entry name" value="THUMP"/>
    <property type="match status" value="1"/>
</dbReference>
<dbReference type="Pfam" id="PF22020">
    <property type="entry name" value="RlmL_1st"/>
    <property type="match status" value="1"/>
</dbReference>
<evidence type="ECO:0000256" key="3">
    <source>
        <dbReference type="PROSITE-ProRule" id="PRU00529"/>
    </source>
</evidence>
<dbReference type="Gene3D" id="3.40.50.150">
    <property type="entry name" value="Vaccinia Virus protein VP39"/>
    <property type="match status" value="1"/>
</dbReference>
<proteinExistence type="predicted"/>
<dbReference type="AlphaFoldDB" id="M7NFP5"/>
<dbReference type="EC" id="2.1.1.173" evidence="5"/>
<dbReference type="PROSITE" id="PS01261">
    <property type="entry name" value="UPF0020"/>
    <property type="match status" value="1"/>
</dbReference>
<dbReference type="PANTHER" id="PTHR47313:SF1">
    <property type="entry name" value="RIBOSOMAL RNA LARGE SUBUNIT METHYLTRANSFERASE K_L"/>
    <property type="match status" value="1"/>
</dbReference>
<evidence type="ECO:0000256" key="1">
    <source>
        <dbReference type="ARBA" id="ARBA00022603"/>
    </source>
</evidence>
<dbReference type="SUPFAM" id="SSF53335">
    <property type="entry name" value="S-adenosyl-L-methionine-dependent methyltransferases"/>
    <property type="match status" value="1"/>
</dbReference>
<accession>M7NFP5</accession>
<dbReference type="PANTHER" id="PTHR47313">
    <property type="entry name" value="RIBOSOMAL RNA LARGE SUBUNIT METHYLTRANSFERASE K/L"/>
    <property type="match status" value="1"/>
</dbReference>
<dbReference type="InterPro" id="IPR054170">
    <property type="entry name" value="RlmL_1st"/>
</dbReference>
<keyword evidence="2 5" id="KW-0808">Transferase</keyword>
<gene>
    <name evidence="5" type="primary">rlmL</name>
    <name evidence="5" type="ORF">C772_00384</name>
</gene>
<evidence type="ECO:0000259" key="4">
    <source>
        <dbReference type="PROSITE" id="PS51165"/>
    </source>
</evidence>
<dbReference type="eggNOG" id="COG0116">
    <property type="taxonomic scope" value="Bacteria"/>
</dbReference>
<dbReference type="Proteomes" id="UP000011919">
    <property type="component" value="Unassembled WGS sequence"/>
</dbReference>
<feature type="domain" description="THUMP" evidence="4">
    <location>
        <begin position="89"/>
        <end position="200"/>
    </location>
</feature>
<dbReference type="PROSITE" id="PS51165">
    <property type="entry name" value="THUMP"/>
    <property type="match status" value="1"/>
</dbReference>
<dbReference type="GO" id="GO:0003723">
    <property type="term" value="F:RNA binding"/>
    <property type="evidence" value="ECO:0007669"/>
    <property type="project" value="UniProtKB-UniRule"/>
</dbReference>
<sequence>MAYRMATVYLHVTKRSPMTGGRFFCTIHTANSPGKSTGGEEWYDTMTTFKLVATAAMGLEKPVADEVRALGYEPNVENGKIYFEGDETAIARTNLWLRVADRVKIVAGEFKAYTFDDLFEGVKSIPWEDYLPADAEFPVSGKSVKSQLGSVRDCQAITKKAIVERLNGAYGRRGILPETGALFKIEVSMLKDVATLTIDTSGAGLHKRGYRVGQGDAPLKETLAAALVQLTRWSPDRPFHDPFCGSGTLAIEAAMIGQNLAPGYNREFVSEQWPWMSASAWEDVRAHADSVADYDVELDITGTDIDHRMIKIAEDNAAEAGFADLIRFKQMQAADFTSNKENGVMASNPPYGERIGEVEEVEQVIRGLGQVMKQYPTWSVYMLSSMENFEELYGRQATKKRKLFNGFIRTDYYQFWGQKKRD</sequence>
<dbReference type="Gene3D" id="3.30.2130.30">
    <property type="match status" value="1"/>
</dbReference>
<dbReference type="CDD" id="cd11715">
    <property type="entry name" value="THUMP_AdoMetMT"/>
    <property type="match status" value="1"/>
</dbReference>
<dbReference type="Pfam" id="PF01170">
    <property type="entry name" value="UPF0020"/>
    <property type="match status" value="1"/>
</dbReference>
<organism evidence="5 6">
    <name type="scientific">Bhargavaea cecembensis DSE10</name>
    <dbReference type="NCBI Taxonomy" id="1235279"/>
    <lineage>
        <taxon>Bacteria</taxon>
        <taxon>Bacillati</taxon>
        <taxon>Bacillota</taxon>
        <taxon>Bacilli</taxon>
        <taxon>Bacillales</taxon>
        <taxon>Caryophanaceae</taxon>
        <taxon>Bhargavaea</taxon>
    </lineage>
</organism>
<protein>
    <submittedName>
        <fullName evidence="5">Ribosomal RNA large subunit methyltransferase L</fullName>
        <ecNumber evidence="5">2.1.1.173</ecNumber>
    </submittedName>
</protein>
<evidence type="ECO:0000313" key="5">
    <source>
        <dbReference type="EMBL" id="EMR07368.1"/>
    </source>
</evidence>
<evidence type="ECO:0000256" key="2">
    <source>
        <dbReference type="ARBA" id="ARBA00022679"/>
    </source>
</evidence>
<keyword evidence="3" id="KW-0694">RNA-binding</keyword>
<dbReference type="SMART" id="SM00981">
    <property type="entry name" value="THUMP"/>
    <property type="match status" value="1"/>
</dbReference>
<name>M7NFP5_9BACL</name>
<dbReference type="InterPro" id="IPR053943">
    <property type="entry name" value="RlmKL-like_Mtase_CS"/>
</dbReference>
<comment type="caution">
    <text evidence="5">The sequence shown here is derived from an EMBL/GenBank/DDBJ whole genome shotgun (WGS) entry which is preliminary data.</text>
</comment>
<dbReference type="STRING" id="1235279.C772_00384"/>
<reference evidence="5 6" key="1">
    <citation type="journal article" date="2013" name="Genome Announc.">
        <title>Draft Genome Sequence of Bhargavaea cecembensis Strain DSE10T, Isolated from a Deep-Sea Sediment Sample Collected at a Depth of 5,904 m from the Chagos-Laccadive Ridge System in the Indian Ocean.</title>
        <authorList>
            <person name="Shivaji S."/>
            <person name="Ara S."/>
            <person name="Begum Z."/>
            <person name="Ruth M."/>
            <person name="Singh A."/>
            <person name="Kumar Pinnaka A."/>
        </authorList>
    </citation>
    <scope>NUCLEOTIDE SEQUENCE [LARGE SCALE GENOMIC DNA]</scope>
    <source>
        <strain evidence="5 6">DSE10</strain>
    </source>
</reference>
<keyword evidence="1 5" id="KW-0489">Methyltransferase</keyword>
<dbReference type="InterPro" id="IPR000241">
    <property type="entry name" value="RlmKL-like_Mtase"/>
</dbReference>
<keyword evidence="6" id="KW-1185">Reference proteome</keyword>
<dbReference type="InterPro" id="IPR004114">
    <property type="entry name" value="THUMP_dom"/>
</dbReference>
<dbReference type="PATRIC" id="fig|1235279.3.peg.394"/>
<dbReference type="GO" id="GO:0052915">
    <property type="term" value="F:23S rRNA (guanine(2445)-N(2))-methyltransferase activity"/>
    <property type="evidence" value="ECO:0007669"/>
    <property type="project" value="UniProtKB-EC"/>
</dbReference>
<evidence type="ECO:0000313" key="6">
    <source>
        <dbReference type="Proteomes" id="UP000011919"/>
    </source>
</evidence>
<dbReference type="GO" id="GO:0070043">
    <property type="term" value="F:rRNA (guanine-N7-)-methyltransferase activity"/>
    <property type="evidence" value="ECO:0007669"/>
    <property type="project" value="TreeGrafter"/>
</dbReference>